<dbReference type="OrthoDB" id="5834279at2759"/>
<dbReference type="EMBL" id="CAJFDH010000005">
    <property type="protein sequence ID" value="CAD5222689.1"/>
    <property type="molecule type" value="Genomic_DNA"/>
</dbReference>
<evidence type="ECO:0000313" key="4">
    <source>
        <dbReference type="Proteomes" id="UP000614601"/>
    </source>
</evidence>
<evidence type="ECO:0008006" key="5">
    <source>
        <dbReference type="Google" id="ProtNLM"/>
    </source>
</evidence>
<sequence>MHVRDSDASGLLVATKSQRRRTKPHKLAIMIRLSQFFFVVLLLISAGYLIISLHFGRFHTGFATKIASSSPFSGVSNPLEHDAATAAEARLKVKLKRNLTTVQSPESPKAKKSPPLTTPQNGTTTTVDPMSIYMSFKGECKLPKINPFDEAILEKLDPSSNPLQNCTVEKGLRTELGSDDIVRVLEMPTDQEVKCYFRALYQYSDQYLAMGEWVLIDPVNGSKVWSEIIETSCYDSKVERITIDLHWTIIPKENPRSEEIPDRAPDVFIFLLDSVSNSQMYRSLPKTLKFLNDSLEAVSFEYVNKVGLNSRPNANAMLLGERSYDLHKSPFGPIVQYERELCNKSINRENYIGFNFKNAGYKRLMAEDWAMGVFNYYQCVGFYDAPPAEHYMRPFQLRMEQETYTDMVKYVFTPKCVEYHHVLMNYTEKFMQMYPHDSKFSMTWMSEIAHDDSNGLYRTDDFFLDFFKRYETYFDNSFVFFMGDHGRRYGPVKDTVYGELEDYNPGMKLIVPKKLRKNQSFMKNLRTNSKKLTTHYDMHATLTEIHQYGAEWNENTTFGPVGKTHWNKRLFGSSFFHPMKEPRNCATLMIPFEYCICDFGKHQVDKPDIALAIASNAVDTMNQRINANEEAAKLCAQLQVNETDMRISEEDVFGKAVFEVHFSVKPSGGMYYGKAEVKTMPDKSYKVLMINDEFPRKDRYEEQAKCVGDKQLKNYCYCTQ</sequence>
<dbReference type="InterPro" id="IPR004245">
    <property type="entry name" value="DUF229"/>
</dbReference>
<dbReference type="Gene3D" id="3.40.720.10">
    <property type="entry name" value="Alkaline Phosphatase, subunit A"/>
    <property type="match status" value="1"/>
</dbReference>
<evidence type="ECO:0000256" key="1">
    <source>
        <dbReference type="SAM" id="MobiDB-lite"/>
    </source>
</evidence>
<dbReference type="PANTHER" id="PTHR10974:SF75">
    <property type="entry name" value="SULFATASE DOMAIN-CONTAINING PROTEIN"/>
    <property type="match status" value="1"/>
</dbReference>
<dbReference type="Proteomes" id="UP000783686">
    <property type="component" value="Unassembled WGS sequence"/>
</dbReference>
<dbReference type="CDD" id="cd16021">
    <property type="entry name" value="ALP_like"/>
    <property type="match status" value="1"/>
</dbReference>
<keyword evidence="2" id="KW-0812">Transmembrane</keyword>
<keyword evidence="4" id="KW-1185">Reference proteome</keyword>
<dbReference type="Pfam" id="PF02995">
    <property type="entry name" value="DUF229"/>
    <property type="match status" value="1"/>
</dbReference>
<organism evidence="3 4">
    <name type="scientific">Bursaphelenchus okinawaensis</name>
    <dbReference type="NCBI Taxonomy" id="465554"/>
    <lineage>
        <taxon>Eukaryota</taxon>
        <taxon>Metazoa</taxon>
        <taxon>Ecdysozoa</taxon>
        <taxon>Nematoda</taxon>
        <taxon>Chromadorea</taxon>
        <taxon>Rhabditida</taxon>
        <taxon>Tylenchina</taxon>
        <taxon>Tylenchomorpha</taxon>
        <taxon>Aphelenchoidea</taxon>
        <taxon>Aphelenchoididae</taxon>
        <taxon>Bursaphelenchus</taxon>
    </lineage>
</organism>
<protein>
    <recommendedName>
        <fullName evidence="5">Sulfatase domain-containing protein</fullName>
    </recommendedName>
</protein>
<feature type="transmembrane region" description="Helical" evidence="2">
    <location>
        <begin position="29"/>
        <end position="51"/>
    </location>
</feature>
<keyword evidence="2" id="KW-0472">Membrane</keyword>
<dbReference type="Proteomes" id="UP000614601">
    <property type="component" value="Unassembled WGS sequence"/>
</dbReference>
<dbReference type="GO" id="GO:0005615">
    <property type="term" value="C:extracellular space"/>
    <property type="evidence" value="ECO:0007669"/>
    <property type="project" value="TreeGrafter"/>
</dbReference>
<dbReference type="EMBL" id="CAJFCW020000005">
    <property type="protein sequence ID" value="CAG9116666.1"/>
    <property type="molecule type" value="Genomic_DNA"/>
</dbReference>
<evidence type="ECO:0000313" key="3">
    <source>
        <dbReference type="EMBL" id="CAD5222689.1"/>
    </source>
</evidence>
<dbReference type="SUPFAM" id="SSF53649">
    <property type="entry name" value="Alkaline phosphatase-like"/>
    <property type="match status" value="1"/>
</dbReference>
<gene>
    <name evidence="3" type="ORF">BOKJ2_LOCUS9769</name>
</gene>
<dbReference type="AlphaFoldDB" id="A0A811L3A8"/>
<name>A0A811L3A8_9BILA</name>
<reference evidence="3" key="1">
    <citation type="submission" date="2020-09" db="EMBL/GenBank/DDBJ databases">
        <authorList>
            <person name="Kikuchi T."/>
        </authorList>
    </citation>
    <scope>NUCLEOTIDE SEQUENCE</scope>
    <source>
        <strain evidence="3">SH1</strain>
    </source>
</reference>
<feature type="compositionally biased region" description="Low complexity" evidence="1">
    <location>
        <begin position="113"/>
        <end position="126"/>
    </location>
</feature>
<feature type="region of interest" description="Disordered" evidence="1">
    <location>
        <begin position="98"/>
        <end position="126"/>
    </location>
</feature>
<proteinExistence type="predicted"/>
<dbReference type="PANTHER" id="PTHR10974">
    <property type="entry name" value="FI08016P-RELATED"/>
    <property type="match status" value="1"/>
</dbReference>
<keyword evidence="2" id="KW-1133">Transmembrane helix</keyword>
<accession>A0A811L3A8</accession>
<comment type="caution">
    <text evidence="3">The sequence shown here is derived from an EMBL/GenBank/DDBJ whole genome shotgun (WGS) entry which is preliminary data.</text>
</comment>
<evidence type="ECO:0000256" key="2">
    <source>
        <dbReference type="SAM" id="Phobius"/>
    </source>
</evidence>
<dbReference type="InterPro" id="IPR017850">
    <property type="entry name" value="Alkaline_phosphatase_core_sf"/>
</dbReference>